<evidence type="ECO:0000256" key="1">
    <source>
        <dbReference type="ARBA" id="ARBA00004370"/>
    </source>
</evidence>
<feature type="transmembrane region" description="Helical" evidence="5">
    <location>
        <begin position="6"/>
        <end position="25"/>
    </location>
</feature>
<dbReference type="OrthoDB" id="7619858at2"/>
<dbReference type="Pfam" id="PF01124">
    <property type="entry name" value="MAPEG"/>
    <property type="match status" value="1"/>
</dbReference>
<keyword evidence="3 5" id="KW-1133">Transmembrane helix</keyword>
<accession>A0A371BHM2</accession>
<name>A0A371BHM2_9SPHN</name>
<feature type="transmembrane region" description="Helical" evidence="5">
    <location>
        <begin position="109"/>
        <end position="130"/>
    </location>
</feature>
<sequence length="134" mass="14386">MPVPVTAFVAAICALLLLLTAIDTVRQRIRAQAAFGDGGDAKLISASRSHGNLAEHAPIVILLLAFLELAHAWHLGLMGIGALFLFGRVMHIWGLYLPASTKPPLPRSLGVIITWLTLAALSGWTLYLLVTQNL</sequence>
<dbReference type="Gene3D" id="1.20.120.550">
    <property type="entry name" value="Membrane associated eicosanoid/glutathione metabolism-like domain"/>
    <property type="match status" value="1"/>
</dbReference>
<evidence type="ECO:0000256" key="5">
    <source>
        <dbReference type="SAM" id="Phobius"/>
    </source>
</evidence>
<evidence type="ECO:0000313" key="6">
    <source>
        <dbReference type="EMBL" id="RDV06871.1"/>
    </source>
</evidence>
<organism evidence="6 7">
    <name type="scientific">Sphingorhabdus pulchriflava</name>
    <dbReference type="NCBI Taxonomy" id="2292257"/>
    <lineage>
        <taxon>Bacteria</taxon>
        <taxon>Pseudomonadati</taxon>
        <taxon>Pseudomonadota</taxon>
        <taxon>Alphaproteobacteria</taxon>
        <taxon>Sphingomonadales</taxon>
        <taxon>Sphingomonadaceae</taxon>
        <taxon>Sphingorhabdus</taxon>
    </lineage>
</organism>
<feature type="transmembrane region" description="Helical" evidence="5">
    <location>
        <begin position="79"/>
        <end position="97"/>
    </location>
</feature>
<dbReference type="InterPro" id="IPR023352">
    <property type="entry name" value="MAPEG-like_dom_sf"/>
</dbReference>
<gene>
    <name evidence="6" type="ORF">DXH95_05605</name>
</gene>
<evidence type="ECO:0000256" key="4">
    <source>
        <dbReference type="ARBA" id="ARBA00023136"/>
    </source>
</evidence>
<evidence type="ECO:0000313" key="7">
    <source>
        <dbReference type="Proteomes" id="UP000263833"/>
    </source>
</evidence>
<dbReference type="Proteomes" id="UP000263833">
    <property type="component" value="Unassembled WGS sequence"/>
</dbReference>
<keyword evidence="2 5" id="KW-0812">Transmembrane</keyword>
<evidence type="ECO:0000256" key="2">
    <source>
        <dbReference type="ARBA" id="ARBA00022692"/>
    </source>
</evidence>
<dbReference type="PANTHER" id="PTHR35814:SF1">
    <property type="entry name" value="GLUTATHIONE S-TRANSFERASE-RELATED"/>
    <property type="match status" value="1"/>
</dbReference>
<dbReference type="AlphaFoldDB" id="A0A371BHM2"/>
<comment type="subcellular location">
    <subcellularLocation>
        <location evidence="1">Membrane</location>
    </subcellularLocation>
</comment>
<comment type="caution">
    <text evidence="6">The sequence shown here is derived from an EMBL/GenBank/DDBJ whole genome shotgun (WGS) entry which is preliminary data.</text>
</comment>
<reference evidence="7" key="1">
    <citation type="submission" date="2018-08" db="EMBL/GenBank/DDBJ databases">
        <authorList>
            <person name="Kim S.-J."/>
            <person name="Jung G.-Y."/>
        </authorList>
    </citation>
    <scope>NUCLEOTIDE SEQUENCE [LARGE SCALE GENOMIC DNA]</scope>
    <source>
        <strain evidence="7">GY_G</strain>
    </source>
</reference>
<dbReference type="SUPFAM" id="SSF161084">
    <property type="entry name" value="MAPEG domain-like"/>
    <property type="match status" value="1"/>
</dbReference>
<dbReference type="RefSeq" id="WP_115548418.1">
    <property type="nucleotide sequence ID" value="NZ_QRGP01000001.1"/>
</dbReference>
<keyword evidence="4 5" id="KW-0472">Membrane</keyword>
<evidence type="ECO:0000256" key="3">
    <source>
        <dbReference type="ARBA" id="ARBA00022989"/>
    </source>
</evidence>
<dbReference type="PANTHER" id="PTHR35814">
    <property type="match status" value="1"/>
</dbReference>
<evidence type="ECO:0008006" key="8">
    <source>
        <dbReference type="Google" id="ProtNLM"/>
    </source>
</evidence>
<dbReference type="InterPro" id="IPR001129">
    <property type="entry name" value="Membr-assoc_MAPEG"/>
</dbReference>
<proteinExistence type="predicted"/>
<protein>
    <recommendedName>
        <fullName evidence="8">MAPEG family protein</fullName>
    </recommendedName>
</protein>
<dbReference type="EMBL" id="QRGP01000001">
    <property type="protein sequence ID" value="RDV06871.1"/>
    <property type="molecule type" value="Genomic_DNA"/>
</dbReference>
<dbReference type="GO" id="GO:0016020">
    <property type="term" value="C:membrane"/>
    <property type="evidence" value="ECO:0007669"/>
    <property type="project" value="UniProtKB-SubCell"/>
</dbReference>
<keyword evidence="7" id="KW-1185">Reference proteome</keyword>